<dbReference type="InterPro" id="IPR007804">
    <property type="entry name" value="GvpG"/>
</dbReference>
<gene>
    <name evidence="2" type="ordered locus">Mmcs_2336</name>
</gene>
<sequence>MGLFSAILLAPLLPVRGVISLAEVIQRQVEQEMNDPARTREQLEALAEARDSGEISAEEEKAAQREILAERMEPQTPEATPPESG</sequence>
<feature type="compositionally biased region" description="Basic and acidic residues" evidence="1">
    <location>
        <begin position="46"/>
        <end position="73"/>
    </location>
</feature>
<evidence type="ECO:0000256" key="1">
    <source>
        <dbReference type="SAM" id="MobiDB-lite"/>
    </source>
</evidence>
<organism evidence="2">
    <name type="scientific">Mycobacterium sp. (strain MCS)</name>
    <dbReference type="NCBI Taxonomy" id="164756"/>
    <lineage>
        <taxon>Bacteria</taxon>
        <taxon>Bacillati</taxon>
        <taxon>Actinomycetota</taxon>
        <taxon>Actinomycetes</taxon>
        <taxon>Mycobacteriales</taxon>
        <taxon>Mycobacteriaceae</taxon>
        <taxon>Mycobacterium</taxon>
    </lineage>
</organism>
<name>A0A5Q5BJG3_MYCSS</name>
<feature type="region of interest" description="Disordered" evidence="1">
    <location>
        <begin position="46"/>
        <end position="85"/>
    </location>
</feature>
<proteinExistence type="predicted"/>
<dbReference type="EMBL" id="CP000384">
    <property type="protein sequence ID" value="ABG08444.1"/>
    <property type="molecule type" value="Genomic_DNA"/>
</dbReference>
<accession>A0A5Q5BJG3</accession>
<dbReference type="KEGG" id="mmc:Mmcs_2336"/>
<evidence type="ECO:0000313" key="2">
    <source>
        <dbReference type="EMBL" id="ABG08444.1"/>
    </source>
</evidence>
<dbReference type="Pfam" id="PF05120">
    <property type="entry name" value="GvpG"/>
    <property type="match status" value="1"/>
</dbReference>
<reference evidence="2" key="1">
    <citation type="submission" date="2006-06" db="EMBL/GenBank/DDBJ databases">
        <title>Complete sequence of chromosome of Mycobacterium sp. MCS.</title>
        <authorList>
            <consortium name="US DOE Joint Genome Institute"/>
            <person name="Copeland A."/>
            <person name="Lucas S."/>
            <person name="Lapidus A."/>
            <person name="Barry K."/>
            <person name="Detter J.C."/>
            <person name="Glavina del Rio T."/>
            <person name="Hammon N."/>
            <person name="Israni S."/>
            <person name="Dalin E."/>
            <person name="Tice H."/>
            <person name="Pitluck S."/>
            <person name="Martinez M."/>
            <person name="Schmutz J."/>
            <person name="Larimer F."/>
            <person name="Land M."/>
            <person name="Hauser L."/>
            <person name="Kyrpides N."/>
            <person name="Kim E."/>
            <person name="Miller C.D."/>
            <person name="Hughes J.E."/>
            <person name="Anderson A.J."/>
            <person name="Sims R.C."/>
            <person name="Richardson P."/>
        </authorList>
    </citation>
    <scope>NUCLEOTIDE SEQUENCE [LARGE SCALE GENOMIC DNA]</scope>
    <source>
        <strain evidence="2">MCS</strain>
    </source>
</reference>
<protein>
    <recommendedName>
        <fullName evidence="3">Gas vesicle protein G</fullName>
    </recommendedName>
</protein>
<dbReference type="AlphaFoldDB" id="A0A5Q5BJG3"/>
<evidence type="ECO:0008006" key="3">
    <source>
        <dbReference type="Google" id="ProtNLM"/>
    </source>
</evidence>